<feature type="binding site" evidence="10 14">
    <location>
        <begin position="147"/>
        <end position="150"/>
    </location>
    <ligand>
        <name>substrate</name>
    </ligand>
</feature>
<comment type="cofactor">
    <cofactor evidence="3">
        <name>Co(2+)</name>
        <dbReference type="ChEBI" id="CHEBI:48828"/>
    </cofactor>
</comment>
<evidence type="ECO:0000256" key="7">
    <source>
        <dbReference type="ARBA" id="ARBA00013188"/>
    </source>
</evidence>
<evidence type="ECO:0000256" key="10">
    <source>
        <dbReference type="HAMAP-Rule" id="MF_02227"/>
    </source>
</evidence>
<feature type="active site" description="Proton acceptor" evidence="10 12">
    <location>
        <position position="39"/>
    </location>
</feature>
<feature type="binding site" evidence="10">
    <location>
        <begin position="180"/>
        <end position="182"/>
    </location>
    <ligand>
        <name>substrate</name>
    </ligand>
</feature>
<organism evidence="15 16">
    <name type="scientific">Corynebacterium urealyticum</name>
    <dbReference type="NCBI Taxonomy" id="43771"/>
    <lineage>
        <taxon>Bacteria</taxon>
        <taxon>Bacillati</taxon>
        <taxon>Actinomycetota</taxon>
        <taxon>Actinomycetes</taxon>
        <taxon>Mycobacteriales</taxon>
        <taxon>Corynebacteriaceae</taxon>
        <taxon>Corynebacterium</taxon>
    </lineage>
</organism>
<evidence type="ECO:0000256" key="13">
    <source>
        <dbReference type="PIRSR" id="PIRSR001461-2"/>
    </source>
</evidence>
<comment type="cofactor">
    <cofactor evidence="4">
        <name>Zn(2+)</name>
        <dbReference type="ChEBI" id="CHEBI:29105"/>
    </cofactor>
</comment>
<comment type="pathway">
    <text evidence="10">Carbohydrate degradation.</text>
</comment>
<evidence type="ECO:0000256" key="4">
    <source>
        <dbReference type="ARBA" id="ARBA00001947"/>
    </source>
</evidence>
<keyword evidence="10 11" id="KW-0119">Carbohydrate metabolism</keyword>
<feature type="binding site" evidence="10 14">
    <location>
        <begin position="202"/>
        <end position="203"/>
    </location>
    <ligand>
        <name>substrate</name>
    </ligand>
</feature>
<dbReference type="Gene3D" id="3.20.20.70">
    <property type="entry name" value="Aldolase class I"/>
    <property type="match status" value="1"/>
</dbReference>
<dbReference type="InterPro" id="IPR000056">
    <property type="entry name" value="Ribul_P_3_epim-like"/>
</dbReference>
<evidence type="ECO:0000256" key="14">
    <source>
        <dbReference type="PIRSR" id="PIRSR001461-3"/>
    </source>
</evidence>
<dbReference type="GO" id="GO:0004750">
    <property type="term" value="F:D-ribulose-phosphate 3-epimerase activity"/>
    <property type="evidence" value="ECO:0007669"/>
    <property type="project" value="UniProtKB-UniRule"/>
</dbReference>
<dbReference type="EC" id="5.1.3.1" evidence="7 10"/>
<gene>
    <name evidence="10 15" type="primary">rpe</name>
    <name evidence="15" type="ORF">FYJ87_03685</name>
</gene>
<dbReference type="NCBIfam" id="NF004076">
    <property type="entry name" value="PRK05581.1-4"/>
    <property type="match status" value="1"/>
</dbReference>
<feature type="binding site" evidence="10 13">
    <location>
        <position position="39"/>
    </location>
    <ligand>
        <name>a divalent metal cation</name>
        <dbReference type="ChEBI" id="CHEBI:60240"/>
    </ligand>
</feature>
<dbReference type="NCBIfam" id="TIGR01163">
    <property type="entry name" value="rpe"/>
    <property type="match status" value="1"/>
</dbReference>
<feature type="binding site" evidence="10 14">
    <location>
        <position position="70"/>
    </location>
    <ligand>
        <name>substrate</name>
    </ligand>
</feature>
<feature type="binding site" evidence="10 14">
    <location>
        <position position="14"/>
    </location>
    <ligand>
        <name>substrate</name>
    </ligand>
</feature>
<evidence type="ECO:0000256" key="1">
    <source>
        <dbReference type="ARBA" id="ARBA00001782"/>
    </source>
</evidence>
<feature type="binding site" evidence="14">
    <location>
        <position position="182"/>
    </location>
    <ligand>
        <name>substrate</name>
    </ligand>
</feature>
<dbReference type="SUPFAM" id="SSF51366">
    <property type="entry name" value="Ribulose-phoshate binding barrel"/>
    <property type="match status" value="1"/>
</dbReference>
<feature type="active site" description="Proton donor" evidence="10 12">
    <location>
        <position position="180"/>
    </location>
</feature>
<dbReference type="Pfam" id="PF00834">
    <property type="entry name" value="Ribul_P_3_epim"/>
    <property type="match status" value="1"/>
</dbReference>
<feature type="binding site" evidence="10 13">
    <location>
        <position position="37"/>
    </location>
    <ligand>
        <name>a divalent metal cation</name>
        <dbReference type="ChEBI" id="CHEBI:60240"/>
    </ligand>
</feature>
<evidence type="ECO:0000256" key="8">
    <source>
        <dbReference type="ARBA" id="ARBA00022723"/>
    </source>
</evidence>
<keyword evidence="13" id="KW-0464">Manganese</keyword>
<dbReference type="InterPro" id="IPR011060">
    <property type="entry name" value="RibuloseP-bd_barrel"/>
</dbReference>
<feature type="binding site" evidence="10 13">
    <location>
        <position position="180"/>
    </location>
    <ligand>
        <name>a divalent metal cation</name>
        <dbReference type="ChEBI" id="CHEBI:60240"/>
    </ligand>
</feature>
<dbReference type="RefSeq" id="WP_070761396.1">
    <property type="nucleotide sequence ID" value="NZ_CP136640.1"/>
</dbReference>
<feature type="binding site" evidence="10 13">
    <location>
        <position position="70"/>
    </location>
    <ligand>
        <name>a divalent metal cation</name>
        <dbReference type="ChEBI" id="CHEBI:60240"/>
    </ligand>
</feature>
<reference evidence="15 16" key="1">
    <citation type="submission" date="2019-08" db="EMBL/GenBank/DDBJ databases">
        <title>Draft genome of C. urealyticum strain VH4248.</title>
        <authorList>
            <person name="Navas J."/>
        </authorList>
    </citation>
    <scope>NUCLEOTIDE SEQUENCE [LARGE SCALE GENOMIC DNA]</scope>
    <source>
        <strain evidence="15 16">VH4248</strain>
    </source>
</reference>
<keyword evidence="9 10" id="KW-0413">Isomerase</keyword>
<dbReference type="EMBL" id="VSZI01000001">
    <property type="protein sequence ID" value="TYR20092.1"/>
    <property type="molecule type" value="Genomic_DNA"/>
</dbReference>
<dbReference type="CDD" id="cd00429">
    <property type="entry name" value="RPE"/>
    <property type="match status" value="1"/>
</dbReference>
<evidence type="ECO:0000313" key="16">
    <source>
        <dbReference type="Proteomes" id="UP000324726"/>
    </source>
</evidence>
<evidence type="ECO:0000256" key="3">
    <source>
        <dbReference type="ARBA" id="ARBA00001941"/>
    </source>
</evidence>
<dbReference type="GO" id="GO:0046872">
    <property type="term" value="F:metal ion binding"/>
    <property type="evidence" value="ECO:0007669"/>
    <property type="project" value="UniProtKB-UniRule"/>
</dbReference>
<evidence type="ECO:0000313" key="15">
    <source>
        <dbReference type="EMBL" id="TYR20092.1"/>
    </source>
</evidence>
<dbReference type="HAMAP" id="MF_02227">
    <property type="entry name" value="RPE"/>
    <property type="match status" value="1"/>
</dbReference>
<protein>
    <recommendedName>
        <fullName evidence="7 10">Ribulose-phosphate 3-epimerase</fullName>
        <ecNumber evidence="7 10">5.1.3.1</ecNumber>
    </recommendedName>
</protein>
<accession>A0A5D4FWC3</accession>
<keyword evidence="13" id="KW-0170">Cobalt</keyword>
<evidence type="ECO:0000256" key="6">
    <source>
        <dbReference type="ARBA" id="ARBA00009541"/>
    </source>
</evidence>
<proteinExistence type="inferred from homology"/>
<evidence type="ECO:0000256" key="11">
    <source>
        <dbReference type="PIRNR" id="PIRNR001461"/>
    </source>
</evidence>
<comment type="cofactor">
    <cofactor evidence="5">
        <name>Fe(2+)</name>
        <dbReference type="ChEBI" id="CHEBI:29033"/>
    </cofactor>
</comment>
<dbReference type="AlphaFoldDB" id="A0A5D4FWC3"/>
<sequence length="228" mass="23997">MSTANGQQTIIAPSILAADFSALGAEVEAISDAEWVHIDVMDGHFVPNLSFGAPVAKSLIGKTEQFLDVHLMIEDPQRWVKEYTDFDNVTFHVEAAGGVEESVALARALRAAGTKAGVSIKPNTPVEPLLEHLAEFDLVLVMSVEPGFGGQKFMPEVLDKVRALREKIDAEGLDTLIEIDGGIGPETAADAAAAGVDVYVAGSSVFGKEDRNQAIGEIRAAAEANAGA</sequence>
<evidence type="ECO:0000256" key="5">
    <source>
        <dbReference type="ARBA" id="ARBA00001954"/>
    </source>
</evidence>
<dbReference type="GO" id="GO:0005737">
    <property type="term" value="C:cytoplasm"/>
    <property type="evidence" value="ECO:0007669"/>
    <property type="project" value="UniProtKB-ARBA"/>
</dbReference>
<comment type="similarity">
    <text evidence="6 10 11">Belongs to the ribulose-phosphate 3-epimerase family.</text>
</comment>
<comment type="caution">
    <text evidence="15">The sequence shown here is derived from an EMBL/GenBank/DDBJ whole genome shotgun (WGS) entry which is preliminary data.</text>
</comment>
<dbReference type="PROSITE" id="PS01086">
    <property type="entry name" value="RIBUL_P_3_EPIMER_2"/>
    <property type="match status" value="1"/>
</dbReference>
<comment type="catalytic activity">
    <reaction evidence="1 10 11">
        <text>D-ribulose 5-phosphate = D-xylulose 5-phosphate</text>
        <dbReference type="Rhea" id="RHEA:13677"/>
        <dbReference type="ChEBI" id="CHEBI:57737"/>
        <dbReference type="ChEBI" id="CHEBI:58121"/>
        <dbReference type="EC" id="5.1.3.1"/>
    </reaction>
</comment>
<comment type="function">
    <text evidence="10">Catalyzes the reversible epimerization of D-ribulose 5-phosphate to D-xylulose 5-phosphate.</text>
</comment>
<keyword evidence="13" id="KW-0862">Zinc</keyword>
<dbReference type="InterPro" id="IPR013785">
    <property type="entry name" value="Aldolase_TIM"/>
</dbReference>
<evidence type="ECO:0000256" key="9">
    <source>
        <dbReference type="ARBA" id="ARBA00023235"/>
    </source>
</evidence>
<evidence type="ECO:0000256" key="12">
    <source>
        <dbReference type="PIRSR" id="PIRSR001461-1"/>
    </source>
</evidence>
<dbReference type="Proteomes" id="UP000324726">
    <property type="component" value="Unassembled WGS sequence"/>
</dbReference>
<dbReference type="GO" id="GO:0006098">
    <property type="term" value="P:pentose-phosphate shunt"/>
    <property type="evidence" value="ECO:0007669"/>
    <property type="project" value="UniProtKB-UniRule"/>
</dbReference>
<comment type="cofactor">
    <cofactor evidence="10 13">
        <name>a divalent metal cation</name>
        <dbReference type="ChEBI" id="CHEBI:60240"/>
    </cofactor>
    <text evidence="10 13">Binds 1 divalent metal cation per subunit.</text>
</comment>
<dbReference type="InterPro" id="IPR026019">
    <property type="entry name" value="Ribul_P_3_epim"/>
</dbReference>
<dbReference type="PIRSF" id="PIRSF001461">
    <property type="entry name" value="RPE"/>
    <property type="match status" value="1"/>
</dbReference>
<dbReference type="FunFam" id="3.20.20.70:FF:000004">
    <property type="entry name" value="Ribulose-phosphate 3-epimerase"/>
    <property type="match status" value="1"/>
</dbReference>
<comment type="cofactor">
    <cofactor evidence="2">
        <name>Mn(2+)</name>
        <dbReference type="ChEBI" id="CHEBI:29035"/>
    </cofactor>
</comment>
<name>A0A5D4FWC3_9CORY</name>
<dbReference type="PANTHER" id="PTHR11749">
    <property type="entry name" value="RIBULOSE-5-PHOSPHATE-3-EPIMERASE"/>
    <property type="match status" value="1"/>
</dbReference>
<evidence type="ECO:0000256" key="2">
    <source>
        <dbReference type="ARBA" id="ARBA00001936"/>
    </source>
</evidence>
<dbReference type="PROSITE" id="PS01085">
    <property type="entry name" value="RIBUL_P_3_EPIMER_1"/>
    <property type="match status" value="1"/>
</dbReference>
<keyword evidence="8 10" id="KW-0479">Metal-binding</keyword>
<dbReference type="GO" id="GO:0019323">
    <property type="term" value="P:pentose catabolic process"/>
    <property type="evidence" value="ECO:0007669"/>
    <property type="project" value="UniProtKB-UniRule"/>
</dbReference>